<proteinExistence type="predicted"/>
<keyword evidence="1" id="KW-0732">Signal</keyword>
<comment type="caution">
    <text evidence="2">The sequence shown here is derived from an EMBL/GenBank/DDBJ whole genome shotgun (WGS) entry which is preliminary data.</text>
</comment>
<evidence type="ECO:0000313" key="3">
    <source>
        <dbReference type="Proteomes" id="UP001342314"/>
    </source>
</evidence>
<accession>A0AAV5G7K2</accession>
<dbReference type="Proteomes" id="UP001342314">
    <property type="component" value="Unassembled WGS sequence"/>
</dbReference>
<dbReference type="EMBL" id="BQKY01000003">
    <property type="protein sequence ID" value="GJN88531.1"/>
    <property type="molecule type" value="Genomic_DNA"/>
</dbReference>
<reference evidence="2 3" key="1">
    <citation type="submission" date="2021-12" db="EMBL/GenBank/DDBJ databases">
        <title>High titer production of polyol ester of fatty acids by Rhodotorula paludigena BS15 towards product separation-free biomass refinery.</title>
        <authorList>
            <person name="Mano J."/>
            <person name="Ono H."/>
            <person name="Tanaka T."/>
            <person name="Naito K."/>
            <person name="Sushida H."/>
            <person name="Ike M."/>
            <person name="Tokuyasu K."/>
            <person name="Kitaoka M."/>
        </authorList>
    </citation>
    <scope>NUCLEOTIDE SEQUENCE [LARGE SCALE GENOMIC DNA]</scope>
    <source>
        <strain evidence="2 3">BS15</strain>
    </source>
</reference>
<keyword evidence="3" id="KW-1185">Reference proteome</keyword>
<evidence type="ECO:0000256" key="1">
    <source>
        <dbReference type="SAM" id="SignalP"/>
    </source>
</evidence>
<gene>
    <name evidence="2" type="ORF">Rhopal_001497-T1</name>
</gene>
<feature type="signal peptide" evidence="1">
    <location>
        <begin position="1"/>
        <end position="23"/>
    </location>
</feature>
<organism evidence="2 3">
    <name type="scientific">Rhodotorula paludigena</name>
    <dbReference type="NCBI Taxonomy" id="86838"/>
    <lineage>
        <taxon>Eukaryota</taxon>
        <taxon>Fungi</taxon>
        <taxon>Dikarya</taxon>
        <taxon>Basidiomycota</taxon>
        <taxon>Pucciniomycotina</taxon>
        <taxon>Microbotryomycetes</taxon>
        <taxon>Sporidiobolales</taxon>
        <taxon>Sporidiobolaceae</taxon>
        <taxon>Rhodotorula</taxon>
    </lineage>
</organism>
<feature type="chain" id="PRO_5043405706" description="Extracellular membrane protein CFEM domain-containing protein" evidence="1">
    <location>
        <begin position="24"/>
        <end position="177"/>
    </location>
</feature>
<protein>
    <recommendedName>
        <fullName evidence="4">Extracellular membrane protein CFEM domain-containing protein</fullName>
    </recommendedName>
</protein>
<evidence type="ECO:0008006" key="4">
    <source>
        <dbReference type="Google" id="ProtNLM"/>
    </source>
</evidence>
<evidence type="ECO:0000313" key="2">
    <source>
        <dbReference type="EMBL" id="GJN88531.1"/>
    </source>
</evidence>
<sequence length="177" mass="17508">MLRSALLAVTVSALAVCAQLTDGEGLFGDFPDECAGVCNQLETSALACSAAVSDADATARRHDDRLRCGRPLSVEGVSPAISSVLADGGSEYSSERAALATATDHLLATSLTSDTSASATSRGSALTGSLSGDANATSGALAAEETGTENSAQGGLSLRRAQWTFAAAVIGAAAVAV</sequence>
<name>A0AAV5G7K2_9BASI</name>
<dbReference type="AlphaFoldDB" id="A0AAV5G7K2"/>